<proteinExistence type="predicted"/>
<dbReference type="Proteomes" id="UP001165308">
    <property type="component" value="Unassembled WGS sequence"/>
</dbReference>
<dbReference type="Pfam" id="PF03050">
    <property type="entry name" value="DDE_Tnp_IS66"/>
    <property type="match status" value="1"/>
</dbReference>
<evidence type="ECO:0000313" key="3">
    <source>
        <dbReference type="Proteomes" id="UP001165308"/>
    </source>
</evidence>
<feature type="domain" description="Transposase IS66 central" evidence="1">
    <location>
        <begin position="2"/>
        <end position="95"/>
    </location>
</feature>
<reference evidence="2" key="1">
    <citation type="submission" date="2022-05" db="EMBL/GenBank/DDBJ databases">
        <title>Halomonas geminus sp. nov. and Halomonas llamarensis sp. nov. isolated from high-altitude salars of the Atacama Desert.</title>
        <authorList>
            <person name="Hintersatz C."/>
            <person name="Rojas L.A."/>
            <person name="Wei T.-S."/>
            <person name="Kutschke S."/>
            <person name="Lehmann F."/>
            <person name="Jain R."/>
            <person name="Pollmann K."/>
        </authorList>
    </citation>
    <scope>NUCLEOTIDE SEQUENCE</scope>
    <source>
        <strain evidence="2">ATCHA</strain>
    </source>
</reference>
<dbReference type="InterPro" id="IPR004291">
    <property type="entry name" value="Transposase_IS66_central"/>
</dbReference>
<dbReference type="EMBL" id="JAMJPJ010000128">
    <property type="protein sequence ID" value="MCL7931818.1"/>
    <property type="molecule type" value="Genomic_DNA"/>
</dbReference>
<feature type="non-terminal residue" evidence="2">
    <location>
        <position position="1"/>
    </location>
</feature>
<accession>A0ABT0SVG1</accession>
<protein>
    <submittedName>
        <fullName evidence="2">IS66 family transposase</fullName>
    </submittedName>
</protein>
<feature type="non-terminal residue" evidence="2">
    <location>
        <position position="96"/>
    </location>
</feature>
<comment type="caution">
    <text evidence="2">The sequence shown here is derived from an EMBL/GenBank/DDBJ whole genome shotgun (WGS) entry which is preliminary data.</text>
</comment>
<dbReference type="InterPro" id="IPR052344">
    <property type="entry name" value="Transposase-related"/>
</dbReference>
<dbReference type="PANTHER" id="PTHR33678">
    <property type="entry name" value="BLL1576 PROTEIN"/>
    <property type="match status" value="1"/>
</dbReference>
<dbReference type="RefSeq" id="WP_250084594.1">
    <property type="nucleotide sequence ID" value="NZ_JAMJPJ010000128.1"/>
</dbReference>
<gene>
    <name evidence="2" type="ORF">M8006_17910</name>
</gene>
<name>A0ABT0SVG1_9GAMM</name>
<keyword evidence="3" id="KW-1185">Reference proteome</keyword>
<evidence type="ECO:0000259" key="1">
    <source>
        <dbReference type="Pfam" id="PF03050"/>
    </source>
</evidence>
<evidence type="ECO:0000313" key="2">
    <source>
        <dbReference type="EMBL" id="MCL7931818.1"/>
    </source>
</evidence>
<organism evidence="2 3">
    <name type="scientific">Halomonas llamarensis</name>
    <dbReference type="NCBI Taxonomy" id="2945104"/>
    <lineage>
        <taxon>Bacteria</taxon>
        <taxon>Pseudomonadati</taxon>
        <taxon>Pseudomonadota</taxon>
        <taxon>Gammaproteobacteria</taxon>
        <taxon>Oceanospirillales</taxon>
        <taxon>Halomonadaceae</taxon>
        <taxon>Halomonas</taxon>
    </lineage>
</organism>
<sequence>RLLGDYAGCLVTDGYEGYAEVVRRNGMTHAGCWAHARRKFVDAQKVQPKGKTGKADWVINQMGKLYAVEKQAKALDPDARHALREQKSQPLIAQLR</sequence>